<dbReference type="Proteomes" id="UP001046870">
    <property type="component" value="Chromosome 16"/>
</dbReference>
<feature type="coiled-coil region" evidence="10">
    <location>
        <begin position="1384"/>
        <end position="1411"/>
    </location>
</feature>
<evidence type="ECO:0000256" key="4">
    <source>
        <dbReference type="ARBA" id="ARBA00022737"/>
    </source>
</evidence>
<keyword evidence="6" id="KW-0206">Cytoskeleton</keyword>
<protein>
    <recommendedName>
        <fullName evidence="9">Cilia- and flagella-associated protein 43</fullName>
    </recommendedName>
</protein>
<dbReference type="SMART" id="SM00320">
    <property type="entry name" value="WD40"/>
    <property type="match status" value="8"/>
</dbReference>
<evidence type="ECO:0000313" key="12">
    <source>
        <dbReference type="EMBL" id="KAG7463025.1"/>
    </source>
</evidence>
<keyword evidence="2" id="KW-0963">Cytoplasm</keyword>
<dbReference type="PANTHER" id="PTHR14885">
    <property type="entry name" value="CILIA- AND FLAGELLA-ASSOCIATED PROTEIN 43-RELATED"/>
    <property type="match status" value="1"/>
</dbReference>
<keyword evidence="5 10" id="KW-0175">Coiled coil</keyword>
<feature type="coiled-coil region" evidence="10">
    <location>
        <begin position="1606"/>
        <end position="1633"/>
    </location>
</feature>
<dbReference type="Gene3D" id="2.130.10.10">
    <property type="entry name" value="YVTN repeat-like/Quinoprotein amine dehydrogenase"/>
    <property type="match status" value="4"/>
</dbReference>
<reference evidence="12" key="1">
    <citation type="submission" date="2021-01" db="EMBL/GenBank/DDBJ databases">
        <authorList>
            <person name="Zahm M."/>
            <person name="Roques C."/>
            <person name="Cabau C."/>
            <person name="Klopp C."/>
            <person name="Donnadieu C."/>
            <person name="Jouanno E."/>
            <person name="Lampietro C."/>
            <person name="Louis A."/>
            <person name="Herpin A."/>
            <person name="Echchiki A."/>
            <person name="Berthelot C."/>
            <person name="Parey E."/>
            <person name="Roest-Crollius H."/>
            <person name="Braasch I."/>
            <person name="Postlethwait J."/>
            <person name="Bobe J."/>
            <person name="Montfort J."/>
            <person name="Bouchez O."/>
            <person name="Begum T."/>
            <person name="Mejri S."/>
            <person name="Adams A."/>
            <person name="Chen W.-J."/>
            <person name="Guiguen Y."/>
        </authorList>
    </citation>
    <scope>NUCLEOTIDE SEQUENCE</scope>
    <source>
        <strain evidence="12">YG-15Mar2019-1</strain>
        <tissue evidence="12">Brain</tissue>
    </source>
</reference>
<evidence type="ECO:0000256" key="2">
    <source>
        <dbReference type="ARBA" id="ARBA00022490"/>
    </source>
</evidence>
<feature type="coiled-coil region" evidence="10">
    <location>
        <begin position="1002"/>
        <end position="1036"/>
    </location>
</feature>
<dbReference type="GO" id="GO:0005930">
    <property type="term" value="C:axoneme"/>
    <property type="evidence" value="ECO:0007669"/>
    <property type="project" value="UniProtKB-SubCell"/>
</dbReference>
<organism evidence="12 13">
    <name type="scientific">Megalops atlanticus</name>
    <name type="common">Tarpon</name>
    <name type="synonym">Clupea gigantea</name>
    <dbReference type="NCBI Taxonomy" id="7932"/>
    <lineage>
        <taxon>Eukaryota</taxon>
        <taxon>Metazoa</taxon>
        <taxon>Chordata</taxon>
        <taxon>Craniata</taxon>
        <taxon>Vertebrata</taxon>
        <taxon>Euteleostomi</taxon>
        <taxon>Actinopterygii</taxon>
        <taxon>Neopterygii</taxon>
        <taxon>Teleostei</taxon>
        <taxon>Elopiformes</taxon>
        <taxon>Megalopidae</taxon>
        <taxon>Megalops</taxon>
    </lineage>
</organism>
<comment type="similarity">
    <text evidence="8">Belongs to the CFAP43 family.</text>
</comment>
<keyword evidence="4" id="KW-0677">Repeat</keyword>
<evidence type="ECO:0000256" key="3">
    <source>
        <dbReference type="ARBA" id="ARBA00022574"/>
    </source>
</evidence>
<sequence>MDNLGTLEVRWAQGLTSQNVEFVDNKTACYTCGNYIVFLNVESKKRSIMLSPGRGVGAFTANGHRQMLAFSEQKPDPSIFVYSYPELVLKNELKGTAKLEYTSLALSRAGPYLACFSSVPDHTVTIWNWESGAVLCSRPTGGKEISNLMFNPTNWQQLCATAASSVTVWNVEMCGELHIMTTSMISLPAADGSMFEAEAKPSQGHIETLDYDGPKMPVSAIAGLTRDEAHGFVPKEKMKAELCPSSMRWTASSDLYVGCSMGHLLQVNPDTQAVSILLNPQNPGDLADNDQRLQQGGVQSMAVSKEGLFAAGNDGILRCLQIKGNYVEITDLWDIGEPVTYTAFSPDCEMMLLSSTNGRIYSYTSDQPEKGDKVLDVLSGDFVAASPLYTDKKNLCVSLRDSGELQLWSIDDESCISSISLQTQVTCLACCPSAHYVAVGTVSGHVLFVDLTREEGPRVIHRLHLYHVPVEHLSFDQGGNFLITGASDSNIFVLDARPSKMFGIFGYTEAAGAIVDLSTQYCKDSKQVKVLALCAGKEEEPLKEGTRLVLFSLPIKQLTGAVECADLHGCLSNDLLQKYHCEVTHPLSSAVLGPKNNIYGYSNKTKTLQRLQVPKGKESSTPAAMVKLTPEQEVEGHPLGPVSLLLSPHQLWLTSVGKDGLLRIRETSSIEKYVEMRCHACWLGGVQTVAFGPDGQTLITTGHKDGSMVCMQLRLNARSKADEATRYGRAMLAALESSRSTESPALSQLPAWTPPAQPQDESYTSCSSAVPSDPTWLDNKHQEAIKKESEQYAGAKNSLRKDIRQLRETIQAMMRENETLPDMEKLEPQEFNLDIDQQKRLQAEGDEEVNKVRNETELENLAKSYLCEVIKKECWDSMKVKGQAIKAFHSEHEVKNYPMKARLPREQEELERVHSMRQIELADEKLQKEIFGKKMNSPGVEEEEDEEEERAESAALSGSLSAWFGCCDPYLHTQFDLHVREQKINQITMLQDVIFKIKSTFNKEFEAVYKQKEQEINRVRDKNRRITEIMAELEVKEELWEPALSDSERPERALTVLDSEIKVEKYLTPEQKLKAEELRKAEEQRRLAAKGDNIRERALDDMMGGVLEMKKEDILKMEVPQPEFMSRPMVEWTEDDKKNFKEYEKKAKELSEEQEKHRKALETEMKKLQSSIKEATQVFDEVLTRLFERKVISEMVIYQEELKIANLVHSLLMEEEIHNREKELSHRLDKSMALKNDIEEELDKYKEIVDAFREIYDTAVVEDKLLDRGFRREFPDVPCLLVDQLYKLYKRRPRVPRMRTQTDSSSCRERPPSGRGTSEGQSLMMKAMAELDDPANMPEELDPAMWKRFCLARRAKVESEQLVKERALTLAEMQAFLQRRIDEDDAIKLKIKEIMAELNSLREEKMVFQLDLMVQILLKQGQVEVETGRFVADFSDSELLHRSMVEDLNATIRALGDHKIATMVEIKDFRKGIIQQEWENKRMSMQIEDLTNKARDIQMLRVTLELQEYLSTTDHDKRRQKQASNVEKNMTLQEKTHRKDVRNTKKLIDELARQAAHKAEQNIHLDEQIASLKVTVAERTLICEAIAMEESQHSSGEERYHDIVERKKLMDLAKAQAEELTELRAEVERMRMRTFPALTHLKYD</sequence>
<feature type="region of interest" description="Disordered" evidence="11">
    <location>
        <begin position="740"/>
        <end position="776"/>
    </location>
</feature>
<accession>A0A9D3PL63</accession>
<dbReference type="OrthoDB" id="535167at2759"/>
<dbReference type="EMBL" id="JAFDVH010000016">
    <property type="protein sequence ID" value="KAG7463025.1"/>
    <property type="molecule type" value="Genomic_DNA"/>
</dbReference>
<feature type="coiled-coil region" evidence="10">
    <location>
        <begin position="1133"/>
        <end position="1178"/>
    </location>
</feature>
<feature type="compositionally biased region" description="Polar residues" evidence="11">
    <location>
        <begin position="759"/>
        <end position="770"/>
    </location>
</feature>
<proteinExistence type="inferred from homology"/>
<feature type="region of interest" description="Disordered" evidence="11">
    <location>
        <begin position="1295"/>
        <end position="1320"/>
    </location>
</feature>
<dbReference type="Pfam" id="PF25828">
    <property type="entry name" value="CC_Cfap43"/>
    <property type="match status" value="1"/>
</dbReference>
<keyword evidence="7" id="KW-0966">Cell projection</keyword>
<evidence type="ECO:0000256" key="5">
    <source>
        <dbReference type="ARBA" id="ARBA00023054"/>
    </source>
</evidence>
<keyword evidence="13" id="KW-1185">Reference proteome</keyword>
<evidence type="ECO:0000256" key="9">
    <source>
        <dbReference type="ARBA" id="ARBA00023662"/>
    </source>
</evidence>
<keyword evidence="3" id="KW-0853">WD repeat</keyword>
<dbReference type="GO" id="GO:0007288">
    <property type="term" value="P:sperm axoneme assembly"/>
    <property type="evidence" value="ECO:0007669"/>
    <property type="project" value="TreeGrafter"/>
</dbReference>
<dbReference type="InterPro" id="IPR001680">
    <property type="entry name" value="WD40_rpt"/>
</dbReference>
<feature type="coiled-coil region" evidence="10">
    <location>
        <begin position="1473"/>
        <end position="1507"/>
    </location>
</feature>
<dbReference type="InterPro" id="IPR015943">
    <property type="entry name" value="WD40/YVTN_repeat-like_dom_sf"/>
</dbReference>
<dbReference type="SUPFAM" id="SSF69322">
    <property type="entry name" value="Tricorn protease domain 2"/>
    <property type="match status" value="1"/>
</dbReference>
<comment type="caution">
    <text evidence="12">The sequence shown here is derived from an EMBL/GenBank/DDBJ whole genome shotgun (WGS) entry which is preliminary data.</text>
</comment>
<feature type="coiled-coil region" evidence="10">
    <location>
        <begin position="1228"/>
        <end position="1255"/>
    </location>
</feature>
<comment type="subcellular location">
    <subcellularLocation>
        <location evidence="1">Cytoplasm</location>
        <location evidence="1">Cytoskeleton</location>
        <location evidence="1">Cilium axoneme</location>
    </subcellularLocation>
</comment>
<evidence type="ECO:0000256" key="8">
    <source>
        <dbReference type="ARBA" id="ARBA00023605"/>
    </source>
</evidence>
<evidence type="ECO:0000256" key="6">
    <source>
        <dbReference type="ARBA" id="ARBA00023212"/>
    </source>
</evidence>
<evidence type="ECO:0000256" key="1">
    <source>
        <dbReference type="ARBA" id="ARBA00004430"/>
    </source>
</evidence>
<dbReference type="InterPro" id="IPR036322">
    <property type="entry name" value="WD40_repeat_dom_sf"/>
</dbReference>
<dbReference type="PANTHER" id="PTHR14885:SF1">
    <property type="entry name" value="CILIA- AND FLAGELLA-ASSOCIATED PROTEIN 43"/>
    <property type="match status" value="1"/>
</dbReference>
<evidence type="ECO:0000256" key="10">
    <source>
        <dbReference type="SAM" id="Coils"/>
    </source>
</evidence>
<evidence type="ECO:0000256" key="11">
    <source>
        <dbReference type="SAM" id="MobiDB-lite"/>
    </source>
</evidence>
<name>A0A9D3PL63_MEGAT</name>
<gene>
    <name evidence="12" type="ORF">MATL_G00190910</name>
</gene>
<evidence type="ECO:0000256" key="7">
    <source>
        <dbReference type="ARBA" id="ARBA00023273"/>
    </source>
</evidence>
<dbReference type="SUPFAM" id="SSF50978">
    <property type="entry name" value="WD40 repeat-like"/>
    <property type="match status" value="1"/>
</dbReference>
<evidence type="ECO:0000313" key="13">
    <source>
        <dbReference type="Proteomes" id="UP001046870"/>
    </source>
</evidence>